<protein>
    <recommendedName>
        <fullName evidence="2">LCCL domain-containing protein</fullName>
    </recommendedName>
</protein>
<feature type="domain" description="LCCL" evidence="2">
    <location>
        <begin position="141"/>
        <end position="237"/>
    </location>
</feature>
<feature type="domain" description="LCCL" evidence="2">
    <location>
        <begin position="350"/>
        <end position="447"/>
    </location>
</feature>
<accession>A0ABP0FYE0</accession>
<keyword evidence="5" id="KW-1185">Reference proteome</keyword>
<evidence type="ECO:0000256" key="1">
    <source>
        <dbReference type="SAM" id="Phobius"/>
    </source>
</evidence>
<keyword evidence="1" id="KW-0472">Membrane</keyword>
<keyword evidence="1" id="KW-0812">Transmembrane</keyword>
<evidence type="ECO:0000313" key="5">
    <source>
        <dbReference type="Proteomes" id="UP001642483"/>
    </source>
</evidence>
<organism evidence="4 5">
    <name type="scientific">Clavelina lepadiformis</name>
    <name type="common">Light-bulb sea squirt</name>
    <name type="synonym">Ascidia lepadiformis</name>
    <dbReference type="NCBI Taxonomy" id="159417"/>
    <lineage>
        <taxon>Eukaryota</taxon>
        <taxon>Metazoa</taxon>
        <taxon>Chordata</taxon>
        <taxon>Tunicata</taxon>
        <taxon>Ascidiacea</taxon>
        <taxon>Aplousobranchia</taxon>
        <taxon>Clavelinidae</taxon>
        <taxon>Clavelina</taxon>
    </lineage>
</organism>
<keyword evidence="1" id="KW-1133">Transmembrane helix</keyword>
<dbReference type="EMBL" id="CAWYQH010000090">
    <property type="protein sequence ID" value="CAK8681739.1"/>
    <property type="molecule type" value="Genomic_DNA"/>
</dbReference>
<dbReference type="Gene3D" id="2.170.130.20">
    <property type="entry name" value="LCCL-like domain"/>
    <property type="match status" value="4"/>
</dbReference>
<dbReference type="SMART" id="SM00603">
    <property type="entry name" value="LCCL"/>
    <property type="match status" value="4"/>
</dbReference>
<feature type="transmembrane region" description="Helical" evidence="1">
    <location>
        <begin position="474"/>
        <end position="494"/>
    </location>
</feature>
<dbReference type="InterPro" id="IPR036609">
    <property type="entry name" value="LCCL_sf"/>
</dbReference>
<proteinExistence type="predicted"/>
<dbReference type="SUPFAM" id="SSF69848">
    <property type="entry name" value="LCCL domain"/>
    <property type="match status" value="4"/>
</dbReference>
<dbReference type="Pfam" id="PF03815">
    <property type="entry name" value="LCCL"/>
    <property type="match status" value="4"/>
</dbReference>
<evidence type="ECO:0000313" key="4">
    <source>
        <dbReference type="EMBL" id="CAK8684602.1"/>
    </source>
</evidence>
<dbReference type="PANTHER" id="PTHR31331:SF1">
    <property type="entry name" value="CYSTEINE RICH SECRETORY PROTEIN LCCL DOMAIN CONTAINING 2"/>
    <property type="match status" value="1"/>
</dbReference>
<feature type="domain" description="LCCL" evidence="2">
    <location>
        <begin position="41"/>
        <end position="134"/>
    </location>
</feature>
<evidence type="ECO:0000259" key="2">
    <source>
        <dbReference type="PROSITE" id="PS50820"/>
    </source>
</evidence>
<name>A0ABP0FYE0_CLALP</name>
<gene>
    <name evidence="3" type="ORF">CVLEPA_LOCUS11982</name>
    <name evidence="4" type="ORF">CVLEPA_LOCUS15590</name>
</gene>
<dbReference type="PANTHER" id="PTHR31331">
    <property type="entry name" value="LCCL DOMAIN PROTEIN (AFU_ORTHOLOGUE AFUA_5G08630)"/>
    <property type="match status" value="1"/>
</dbReference>
<feature type="domain" description="LCCL" evidence="2">
    <location>
        <begin position="251"/>
        <end position="344"/>
    </location>
</feature>
<dbReference type="PROSITE" id="PS50820">
    <property type="entry name" value="LCCL"/>
    <property type="match status" value="4"/>
</dbReference>
<comment type="caution">
    <text evidence="4">The sequence shown here is derived from an EMBL/GenBank/DDBJ whole genome shotgun (WGS) entry which is preliminary data.</text>
</comment>
<dbReference type="EMBL" id="CAWYQH010000098">
    <property type="protein sequence ID" value="CAK8684602.1"/>
    <property type="molecule type" value="Genomic_DNA"/>
</dbReference>
<dbReference type="InterPro" id="IPR051957">
    <property type="entry name" value="CRISP-LCCL_domain"/>
</dbReference>
<reference evidence="4 5" key="1">
    <citation type="submission" date="2024-02" db="EMBL/GenBank/DDBJ databases">
        <authorList>
            <person name="Daric V."/>
            <person name="Darras S."/>
        </authorList>
    </citation>
    <scope>NUCLEOTIDE SEQUENCE [LARGE SCALE GENOMIC DNA]</scope>
</reference>
<dbReference type="Proteomes" id="UP001642483">
    <property type="component" value="Unassembled WGS sequence"/>
</dbReference>
<dbReference type="InterPro" id="IPR004043">
    <property type="entry name" value="LCCL"/>
</dbReference>
<evidence type="ECO:0000313" key="3">
    <source>
        <dbReference type="EMBL" id="CAK8681739.1"/>
    </source>
</evidence>
<sequence>MIELLQGVDLSKHVLQQHTLKMFVKGTFFLWVVGFSQALNFPMTYTCATNARQQYDMFFPVLCPKGCASRTYGVWGNGVYTRDSSICRAAIHDGRITDEGGEVIVYQQPGQISYVGVDKHSIKSSSYGYYRGSFTFTPKIPDSPITCDTAIEDKRFELLTDFQITCPPGCLDSPGKVYGNAIYSYHSSICTAAIHDEKLSNEGGEVAVYTQPGQASYKGIKRNSVTSSDWKYSHISFSFTPDVIGVDDPPVSCFITGLDTRFTVQASLNLTCPPGCVSFEEGVWGSGVYTEDTAICRAAIHDGRLTNEEGGIVTFYRQLGQSSYIGLEKNSIKSSPYGYWRRSFSFEAKTPDPPDCTTTAEDSRFFKEKRFQFSCLPSCAETTKAIWGNVLYTTDSSICKAAIHDGRLLNGDGGIVTVYIQPGQHSYDGTERNSVKSLPHGPSSLSFSFTVNGTDYPDSTTASPDQPGGRNDDALYALIIIPVLLVIIFGVLLWRTCQRRRRYMRFSDV</sequence>